<protein>
    <recommendedName>
        <fullName evidence="2">Putative beta-lactamase-inhibitor-like PepSY-like domain-containing protein</fullName>
    </recommendedName>
</protein>
<dbReference type="SUPFAM" id="SSF160574">
    <property type="entry name" value="BT0923-like"/>
    <property type="match status" value="2"/>
</dbReference>
<dbReference type="Pfam" id="PF11396">
    <property type="entry name" value="PepSY_like"/>
    <property type="match status" value="3"/>
</dbReference>
<dbReference type="eggNOG" id="ENOG5032H27">
    <property type="taxonomic scope" value="Bacteria"/>
</dbReference>
<dbReference type="InterPro" id="IPR021533">
    <property type="entry name" value="PepSY-like"/>
</dbReference>
<dbReference type="KEGG" id="fae:FAES_3607"/>
<feature type="domain" description="Putative beta-lactamase-inhibitor-like PepSY-like" evidence="2">
    <location>
        <begin position="202"/>
        <end position="263"/>
    </location>
</feature>
<feature type="domain" description="Putative beta-lactamase-inhibitor-like PepSY-like" evidence="2">
    <location>
        <begin position="51"/>
        <end position="111"/>
    </location>
</feature>
<reference evidence="3 4" key="1">
    <citation type="journal article" date="2012" name="J. Bacteriol.">
        <title>Genome Sequence of Fibrella aestuarina BUZ 2T, a Filamentous Marine Bacterium.</title>
        <authorList>
            <person name="Filippini M."/>
            <person name="Qi W."/>
            <person name="Blom J."/>
            <person name="Goesmann A."/>
            <person name="Smits T.H."/>
            <person name="Bagheri H.C."/>
        </authorList>
    </citation>
    <scope>NUCLEOTIDE SEQUENCE [LARGE SCALE GENOMIC DNA]</scope>
    <source>
        <strain evidence="4">BUZ 2T</strain>
    </source>
</reference>
<feature type="chain" id="PRO_5003631376" description="Putative beta-lactamase-inhibitor-like PepSY-like domain-containing protein" evidence="1">
    <location>
        <begin position="24"/>
        <end position="270"/>
    </location>
</feature>
<feature type="signal peptide" evidence="1">
    <location>
        <begin position="1"/>
        <end position="23"/>
    </location>
</feature>
<evidence type="ECO:0000313" key="3">
    <source>
        <dbReference type="EMBL" id="CCH01614.1"/>
    </source>
</evidence>
<dbReference type="Gene3D" id="3.40.1420.30">
    <property type="match status" value="2"/>
</dbReference>
<dbReference type="PATRIC" id="fig|1166018.3.peg.5387"/>
<keyword evidence="1" id="KW-0732">Signal</keyword>
<dbReference type="EMBL" id="HE796683">
    <property type="protein sequence ID" value="CCH01614.1"/>
    <property type="molecule type" value="Genomic_DNA"/>
</dbReference>
<dbReference type="Proteomes" id="UP000011058">
    <property type="component" value="Chromosome"/>
</dbReference>
<accession>I0KBW1</accession>
<dbReference type="AlphaFoldDB" id="I0KBW1"/>
<evidence type="ECO:0000256" key="1">
    <source>
        <dbReference type="SAM" id="SignalP"/>
    </source>
</evidence>
<sequence length="270" mass="28355">MMKTMKTISLASLIALVGLFVWGCNPSQNVTPDDSLSAARAGADTTGFFCKSKLTKIATTDLPAAVTSYIAATYAGATVDYAAKDDTGNFLVGITQNGTRKSLLFNADGSFNKEFTHRGGGPGGPKGPGHSRDSITQVAITDLPAAITTYITANYAGATINVAAKDANRGYVVMITQNDVKKALLFNLDGSFNQEVVRKIKMDYSIVAASTLPANVTSYITTNYAGSSVKLAAKSTSGAYKVFIQTSTGKLIELSFAADGTFVQARPGRR</sequence>
<dbReference type="HOGENOM" id="CLU_1029542_0_0_10"/>
<organism evidence="3 4">
    <name type="scientific">Fibrella aestuarina BUZ 2</name>
    <dbReference type="NCBI Taxonomy" id="1166018"/>
    <lineage>
        <taxon>Bacteria</taxon>
        <taxon>Pseudomonadati</taxon>
        <taxon>Bacteroidota</taxon>
        <taxon>Cytophagia</taxon>
        <taxon>Cytophagales</taxon>
        <taxon>Spirosomataceae</taxon>
        <taxon>Fibrella</taxon>
    </lineage>
</organism>
<proteinExistence type="predicted"/>
<gene>
    <name evidence="3" type="ORF">FAES_3607</name>
</gene>
<name>I0KBW1_9BACT</name>
<keyword evidence="4" id="KW-1185">Reference proteome</keyword>
<evidence type="ECO:0000259" key="2">
    <source>
        <dbReference type="Pfam" id="PF11396"/>
    </source>
</evidence>
<dbReference type="STRING" id="1166018.FAES_3607"/>
<feature type="domain" description="Putative beta-lactamase-inhibitor-like PepSY-like" evidence="2">
    <location>
        <begin position="136"/>
        <end position="192"/>
    </location>
</feature>
<evidence type="ECO:0000313" key="4">
    <source>
        <dbReference type="Proteomes" id="UP000011058"/>
    </source>
</evidence>